<proteinExistence type="predicted"/>
<dbReference type="PANTHER" id="PTHR47977">
    <property type="entry name" value="RAS-RELATED PROTEIN RAB"/>
    <property type="match status" value="1"/>
</dbReference>
<reference evidence="3" key="2">
    <citation type="submission" date="2020-09" db="EMBL/GenBank/DDBJ databases">
        <authorList>
            <person name="Sun Q."/>
            <person name="Ohkuma M."/>
        </authorList>
    </citation>
    <scope>NUCLEOTIDE SEQUENCE</scope>
    <source>
        <strain evidence="3">JCM 10088</strain>
    </source>
</reference>
<evidence type="ECO:0000313" key="4">
    <source>
        <dbReference type="Proteomes" id="UP000610960"/>
    </source>
</evidence>
<dbReference type="GO" id="GO:0005525">
    <property type="term" value="F:GTP binding"/>
    <property type="evidence" value="ECO:0007669"/>
    <property type="project" value="UniProtKB-KW"/>
</dbReference>
<dbReference type="SUPFAM" id="SSF52540">
    <property type="entry name" value="P-loop containing nucleoside triphosphate hydrolases"/>
    <property type="match status" value="1"/>
</dbReference>
<dbReference type="CDD" id="cd00882">
    <property type="entry name" value="Ras_like_GTPase"/>
    <property type="match status" value="1"/>
</dbReference>
<dbReference type="Gene3D" id="3.40.50.300">
    <property type="entry name" value="P-loop containing nucleotide triphosphate hydrolases"/>
    <property type="match status" value="1"/>
</dbReference>
<protein>
    <recommendedName>
        <fullName evidence="5">GTPase</fullName>
    </recommendedName>
</protein>
<sequence length="167" mass="18648">MRVALLGDGGVGKTTFIRRIMGLGESEGATTKLEVYRLNVDGTDVVVYDFPGQRELFESISKLNFDVDVIIMFADASDMATFSNLTYWYSKMIDMGISSKPKFLVVNKMDIELVDPDIIISTLPSIMDPIAVFKTSLINMDQREVAGILGEIVRMVNRYSNLTAKPY</sequence>
<accession>A0A830GTR4</accession>
<evidence type="ECO:0008006" key="5">
    <source>
        <dbReference type="Google" id="ProtNLM"/>
    </source>
</evidence>
<dbReference type="Pfam" id="PF08477">
    <property type="entry name" value="Roc"/>
    <property type="match status" value="1"/>
</dbReference>
<evidence type="ECO:0000313" key="3">
    <source>
        <dbReference type="EMBL" id="GGP20675.1"/>
    </source>
</evidence>
<name>A0A830GTR4_9CREN</name>
<gene>
    <name evidence="3" type="ORF">GCM10007981_09710</name>
</gene>
<evidence type="ECO:0000256" key="2">
    <source>
        <dbReference type="ARBA" id="ARBA00023134"/>
    </source>
</evidence>
<dbReference type="Proteomes" id="UP000610960">
    <property type="component" value="Unassembled WGS sequence"/>
</dbReference>
<keyword evidence="4" id="KW-1185">Reference proteome</keyword>
<dbReference type="InterPro" id="IPR050227">
    <property type="entry name" value="Rab"/>
</dbReference>
<reference evidence="3" key="1">
    <citation type="journal article" date="2014" name="Int. J. Syst. Evol. Microbiol.">
        <title>Complete genome sequence of Corynebacterium casei LMG S-19264T (=DSM 44701T), isolated from a smear-ripened cheese.</title>
        <authorList>
            <consortium name="US DOE Joint Genome Institute (JGI-PGF)"/>
            <person name="Walter F."/>
            <person name="Albersmeier A."/>
            <person name="Kalinowski J."/>
            <person name="Ruckert C."/>
        </authorList>
    </citation>
    <scope>NUCLEOTIDE SEQUENCE</scope>
    <source>
        <strain evidence="3">JCM 10088</strain>
    </source>
</reference>
<dbReference type="AlphaFoldDB" id="A0A830GTR4"/>
<evidence type="ECO:0000256" key="1">
    <source>
        <dbReference type="ARBA" id="ARBA00022741"/>
    </source>
</evidence>
<dbReference type="OrthoDB" id="25234at2157"/>
<dbReference type="PRINTS" id="PR00449">
    <property type="entry name" value="RASTRNSFRMNG"/>
</dbReference>
<organism evidence="3 4">
    <name type="scientific">Thermocladium modestius</name>
    <dbReference type="NCBI Taxonomy" id="62609"/>
    <lineage>
        <taxon>Archaea</taxon>
        <taxon>Thermoproteota</taxon>
        <taxon>Thermoprotei</taxon>
        <taxon>Thermoproteales</taxon>
        <taxon>Thermoproteaceae</taxon>
        <taxon>Thermocladium</taxon>
    </lineage>
</organism>
<dbReference type="InterPro" id="IPR027417">
    <property type="entry name" value="P-loop_NTPase"/>
</dbReference>
<keyword evidence="2" id="KW-0342">GTP-binding</keyword>
<keyword evidence="1" id="KW-0547">Nucleotide-binding</keyword>
<comment type="caution">
    <text evidence="3">The sequence shown here is derived from an EMBL/GenBank/DDBJ whole genome shotgun (WGS) entry which is preliminary data.</text>
</comment>
<dbReference type="RefSeq" id="WP_188596290.1">
    <property type="nucleotide sequence ID" value="NZ_BMNL01000002.1"/>
</dbReference>
<dbReference type="EMBL" id="BMNL01000002">
    <property type="protein sequence ID" value="GGP20675.1"/>
    <property type="molecule type" value="Genomic_DNA"/>
</dbReference>